<feature type="compositionally biased region" description="Polar residues" evidence="18">
    <location>
        <begin position="611"/>
        <end position="628"/>
    </location>
</feature>
<keyword evidence="19" id="KW-0812">Transmembrane</keyword>
<dbReference type="InterPro" id="IPR057576">
    <property type="entry name" value="NUCB1_N"/>
</dbReference>
<gene>
    <name evidence="21" type="ORF">KUF71_004770</name>
</gene>
<keyword evidence="10" id="KW-0479">Metal-binding</keyword>
<feature type="non-terminal residue" evidence="21">
    <location>
        <position position="1"/>
    </location>
</feature>
<evidence type="ECO:0000256" key="8">
    <source>
        <dbReference type="ARBA" id="ARBA00022553"/>
    </source>
</evidence>
<evidence type="ECO:0000256" key="13">
    <source>
        <dbReference type="ARBA" id="ARBA00022837"/>
    </source>
</evidence>
<evidence type="ECO:0000256" key="18">
    <source>
        <dbReference type="SAM" id="MobiDB-lite"/>
    </source>
</evidence>
<dbReference type="InterPro" id="IPR011992">
    <property type="entry name" value="EF-hand-dom_pair"/>
</dbReference>
<accession>A0AAE1H0Q2</accession>
<dbReference type="Gene3D" id="1.10.238.10">
    <property type="entry name" value="EF-hand"/>
    <property type="match status" value="1"/>
</dbReference>
<feature type="coiled-coil region" evidence="17">
    <location>
        <begin position="183"/>
        <end position="244"/>
    </location>
</feature>
<dbReference type="FunFam" id="1.10.238.10:FF:000045">
    <property type="entry name" value="Nucleobindin 2"/>
    <property type="match status" value="1"/>
</dbReference>
<keyword evidence="11" id="KW-0732">Signal</keyword>
<dbReference type="GO" id="GO:0070062">
    <property type="term" value="C:extracellular exosome"/>
    <property type="evidence" value="ECO:0007669"/>
    <property type="project" value="TreeGrafter"/>
</dbReference>
<evidence type="ECO:0000256" key="5">
    <source>
        <dbReference type="ARBA" id="ARBA00008063"/>
    </source>
</evidence>
<keyword evidence="6" id="KW-0963">Cytoplasm</keyword>
<evidence type="ECO:0000256" key="14">
    <source>
        <dbReference type="ARBA" id="ARBA00023034"/>
    </source>
</evidence>
<evidence type="ECO:0000313" key="21">
    <source>
        <dbReference type="EMBL" id="KAK3912820.1"/>
    </source>
</evidence>
<comment type="caution">
    <text evidence="21">The sequence shown here is derived from an EMBL/GenBank/DDBJ whole genome shotgun (WGS) entry which is preliminary data.</text>
</comment>
<protein>
    <submittedName>
        <fullName evidence="21">Nucleobindin-2</fullName>
    </submittedName>
</protein>
<organism evidence="21 22">
    <name type="scientific">Frankliniella fusca</name>
    <dbReference type="NCBI Taxonomy" id="407009"/>
    <lineage>
        <taxon>Eukaryota</taxon>
        <taxon>Metazoa</taxon>
        <taxon>Ecdysozoa</taxon>
        <taxon>Arthropoda</taxon>
        <taxon>Hexapoda</taxon>
        <taxon>Insecta</taxon>
        <taxon>Pterygota</taxon>
        <taxon>Neoptera</taxon>
        <taxon>Paraneoptera</taxon>
        <taxon>Thysanoptera</taxon>
        <taxon>Terebrantia</taxon>
        <taxon>Thripoidea</taxon>
        <taxon>Thripidae</taxon>
        <taxon>Frankliniella</taxon>
    </lineage>
</organism>
<reference evidence="21" key="2">
    <citation type="journal article" date="2023" name="BMC Genomics">
        <title>Pest status, molecular evolution, and epigenetic factors derived from the genome assembly of Frankliniella fusca, a thysanopteran phytovirus vector.</title>
        <authorList>
            <person name="Catto M.A."/>
            <person name="Labadie P.E."/>
            <person name="Jacobson A.L."/>
            <person name="Kennedy G.G."/>
            <person name="Srinivasan R."/>
            <person name="Hunt B.G."/>
        </authorList>
    </citation>
    <scope>NUCLEOTIDE SEQUENCE</scope>
    <source>
        <strain evidence="21">PL_HMW_Pooled</strain>
    </source>
</reference>
<dbReference type="EMBL" id="JAHWGI010000302">
    <property type="protein sequence ID" value="KAK3912820.1"/>
    <property type="molecule type" value="Genomic_DNA"/>
</dbReference>
<keyword evidence="17" id="KW-0175">Coiled coil</keyword>
<dbReference type="CDD" id="cd00051">
    <property type="entry name" value="EFh"/>
    <property type="match status" value="1"/>
</dbReference>
<dbReference type="PROSITE" id="PS50222">
    <property type="entry name" value="EF_HAND_2"/>
    <property type="match status" value="1"/>
</dbReference>
<evidence type="ECO:0000256" key="9">
    <source>
        <dbReference type="ARBA" id="ARBA00022658"/>
    </source>
</evidence>
<keyword evidence="9" id="KW-0344">Guanine-nucleotide releasing factor</keyword>
<dbReference type="PANTHER" id="PTHR19237">
    <property type="entry name" value="NUCLEOBINDIN"/>
    <property type="match status" value="1"/>
</dbReference>
<feature type="domain" description="EF-hand" evidence="20">
    <location>
        <begin position="324"/>
        <end position="359"/>
    </location>
</feature>
<dbReference type="Proteomes" id="UP001219518">
    <property type="component" value="Unassembled WGS sequence"/>
</dbReference>
<dbReference type="Pfam" id="PF25434">
    <property type="entry name" value="NUCB1_N"/>
    <property type="match status" value="1"/>
</dbReference>
<dbReference type="Pfam" id="PF13202">
    <property type="entry name" value="EF-hand_5"/>
    <property type="match status" value="1"/>
</dbReference>
<dbReference type="InterPro" id="IPR018247">
    <property type="entry name" value="EF_Hand_1_Ca_BS"/>
</dbReference>
<evidence type="ECO:0000256" key="6">
    <source>
        <dbReference type="ARBA" id="ARBA00022490"/>
    </source>
</evidence>
<dbReference type="SUPFAM" id="SSF47473">
    <property type="entry name" value="EF-hand"/>
    <property type="match status" value="1"/>
</dbReference>
<dbReference type="PROSITE" id="PS00018">
    <property type="entry name" value="EF_HAND_1"/>
    <property type="match status" value="1"/>
</dbReference>
<keyword evidence="16 19" id="KW-0472">Membrane</keyword>
<evidence type="ECO:0000256" key="17">
    <source>
        <dbReference type="SAM" id="Coils"/>
    </source>
</evidence>
<sequence>RQHNKRKGLQGCVCKHIDSPKEHTCSIVFITRVLVMKFSTILALTVAWAINGVVAPPVTSSTTKSPNDINSADQAQDDFNVEYDRYLKEVVQALESDPQFRDKLQKAEDADIRSGKIAHELEYVNHAVRSRLDEVKRTEMERLRKYARKAYELQHGMDTEHLGIQSVPDPEHLDETNPDTFEVEDLRRLIAKTTKDLAEADKKRREEFKEYEMQKEFEKHEKVKNMTEEEKKKFEAEVHEMEEKHKKHDPLHHPISKPQLEEVWEKSDHMENQEFDPKTFFYLHDLDGNGVWDFDEVKALFLKELDKMYQAGAPEDDMRERVEEMERMREHVFQEADVNRDGLISYEEFLAQTQKKDFKDDPGWETLDQQQVYTPEEYHKFEMQRQHEIEAMIADGRLPQYYGQNMQHGGHPQAQYQGHPQQQQHQFQGHPQQFQAHPPQGHQQFQAQPQQGHPQQFQAQPQQGHPQQFQAHPQQGQHQQFQAHPQQGQPQQFQPHPQQGQPQQFQAHPQQGQPQQFQAHPQQGQPQQFQAHAAQGHPQQLQPPQQFQGQAYQGQQQQFQPPAQPIHNQPPQNQGSPDGHIASQQAAASHQAAQAQPNQVPHPPQVAAQPSGNNNHNNEQPSQVVKQV</sequence>
<feature type="compositionally biased region" description="Polar residues" evidence="18">
    <location>
        <begin position="566"/>
        <end position="576"/>
    </location>
</feature>
<keyword evidence="22" id="KW-1185">Reference proteome</keyword>
<dbReference type="GO" id="GO:0005794">
    <property type="term" value="C:Golgi apparatus"/>
    <property type="evidence" value="ECO:0007669"/>
    <property type="project" value="UniProtKB-SubCell"/>
</dbReference>
<evidence type="ECO:0000256" key="19">
    <source>
        <dbReference type="SAM" id="Phobius"/>
    </source>
</evidence>
<evidence type="ECO:0000256" key="11">
    <source>
        <dbReference type="ARBA" id="ARBA00022729"/>
    </source>
</evidence>
<evidence type="ECO:0000256" key="10">
    <source>
        <dbReference type="ARBA" id="ARBA00022723"/>
    </source>
</evidence>
<keyword evidence="12" id="KW-0677">Repeat</keyword>
<feature type="compositionally biased region" description="Low complexity" evidence="18">
    <location>
        <begin position="407"/>
        <end position="561"/>
    </location>
</feature>
<evidence type="ECO:0000256" key="4">
    <source>
        <dbReference type="ARBA" id="ARBA00004613"/>
    </source>
</evidence>
<evidence type="ECO:0000256" key="15">
    <source>
        <dbReference type="ARBA" id="ARBA00023125"/>
    </source>
</evidence>
<keyword evidence="19" id="KW-1133">Transmembrane helix</keyword>
<dbReference type="GO" id="GO:0005509">
    <property type="term" value="F:calcium ion binding"/>
    <property type="evidence" value="ECO:0007669"/>
    <property type="project" value="InterPro"/>
</dbReference>
<keyword evidence="15" id="KW-0238">DNA-binding</keyword>
<evidence type="ECO:0000256" key="1">
    <source>
        <dbReference type="ARBA" id="ARBA00004170"/>
    </source>
</evidence>
<keyword evidence="8" id="KW-0597">Phosphoprotein</keyword>
<dbReference type="AlphaFoldDB" id="A0AAE1H0Q2"/>
<feature type="transmembrane region" description="Helical" evidence="19">
    <location>
        <begin position="29"/>
        <end position="50"/>
    </location>
</feature>
<evidence type="ECO:0000256" key="2">
    <source>
        <dbReference type="ARBA" id="ARBA00004496"/>
    </source>
</evidence>
<dbReference type="GO" id="GO:0005085">
    <property type="term" value="F:guanyl-nucleotide exchange factor activity"/>
    <property type="evidence" value="ECO:0007669"/>
    <property type="project" value="UniProtKB-KW"/>
</dbReference>
<dbReference type="GO" id="GO:0005793">
    <property type="term" value="C:endoplasmic reticulum-Golgi intermediate compartment"/>
    <property type="evidence" value="ECO:0007669"/>
    <property type="project" value="TreeGrafter"/>
</dbReference>
<feature type="region of interest" description="Disordered" evidence="18">
    <location>
        <begin position="401"/>
        <end position="628"/>
    </location>
</feature>
<evidence type="ECO:0000256" key="12">
    <source>
        <dbReference type="ARBA" id="ARBA00022737"/>
    </source>
</evidence>
<feature type="compositionally biased region" description="Low complexity" evidence="18">
    <location>
        <begin position="582"/>
        <end position="610"/>
    </location>
</feature>
<evidence type="ECO:0000259" key="20">
    <source>
        <dbReference type="PROSITE" id="PS50222"/>
    </source>
</evidence>
<evidence type="ECO:0000256" key="7">
    <source>
        <dbReference type="ARBA" id="ARBA00022525"/>
    </source>
</evidence>
<dbReference type="PANTHER" id="PTHR19237:SF20">
    <property type="entry name" value="NUCLEOBINDIN 1"/>
    <property type="match status" value="1"/>
</dbReference>
<dbReference type="GO" id="GO:0016020">
    <property type="term" value="C:membrane"/>
    <property type="evidence" value="ECO:0007669"/>
    <property type="project" value="UniProtKB-SubCell"/>
</dbReference>
<dbReference type="InterPro" id="IPR040250">
    <property type="entry name" value="Nucleobindin"/>
</dbReference>
<dbReference type="GO" id="GO:0003677">
    <property type="term" value="F:DNA binding"/>
    <property type="evidence" value="ECO:0007669"/>
    <property type="project" value="UniProtKB-KW"/>
</dbReference>
<keyword evidence="7" id="KW-0964">Secreted</keyword>
<keyword evidence="13" id="KW-0106">Calcium</keyword>
<comment type="similarity">
    <text evidence="5">Belongs to the nucleobindin family.</text>
</comment>
<proteinExistence type="inferred from homology"/>
<evidence type="ECO:0000256" key="16">
    <source>
        <dbReference type="ARBA" id="ARBA00023136"/>
    </source>
</evidence>
<keyword evidence="14" id="KW-0333">Golgi apparatus</keyword>
<dbReference type="InterPro" id="IPR002048">
    <property type="entry name" value="EF_hand_dom"/>
</dbReference>
<name>A0AAE1H0Q2_9NEOP</name>
<comment type="subcellular location">
    <subcellularLocation>
        <location evidence="2">Cytoplasm</location>
    </subcellularLocation>
    <subcellularLocation>
        <location evidence="3">Golgi apparatus</location>
    </subcellularLocation>
    <subcellularLocation>
        <location evidence="1">Membrane</location>
        <topology evidence="1">Peripheral membrane protein</topology>
    </subcellularLocation>
    <subcellularLocation>
        <location evidence="4">Secreted</location>
    </subcellularLocation>
</comment>
<reference evidence="21" key="1">
    <citation type="submission" date="2021-07" db="EMBL/GenBank/DDBJ databases">
        <authorList>
            <person name="Catto M.A."/>
            <person name="Jacobson A."/>
            <person name="Kennedy G."/>
            <person name="Labadie P."/>
            <person name="Hunt B.G."/>
            <person name="Srinivasan R."/>
        </authorList>
    </citation>
    <scope>NUCLEOTIDE SEQUENCE</scope>
    <source>
        <strain evidence="21">PL_HMW_Pooled</strain>
        <tissue evidence="21">Head</tissue>
    </source>
</reference>
<evidence type="ECO:0000313" key="22">
    <source>
        <dbReference type="Proteomes" id="UP001219518"/>
    </source>
</evidence>
<evidence type="ECO:0000256" key="3">
    <source>
        <dbReference type="ARBA" id="ARBA00004555"/>
    </source>
</evidence>